<evidence type="ECO:0000313" key="3">
    <source>
        <dbReference type="Proteomes" id="UP000736164"/>
    </source>
</evidence>
<proteinExistence type="predicted"/>
<sequence length="169" mass="19108">VLLLSHINAFLHVLLKVLAFQESIEEMLIRLDEFCGMLDMIRSDSTELLAQHIPCLRVQVEEMKNVYTKIDKIEAFVGMVAGSVAMLEMQVLEVERGQSCFPQTVHKVLQTFRSPGVSQVSPLCRAHLPHERVQGHLRGAQRSPWYCSHHIAPVFTQSIRLVPLLSVSP</sequence>
<dbReference type="AlphaFoldDB" id="A0A8J7P0V7"/>
<comment type="caution">
    <text evidence="2">The sequence shown here is derived from an EMBL/GenBank/DDBJ whole genome shotgun (WGS) entry which is preliminary data.</text>
</comment>
<keyword evidence="3" id="KW-1185">Reference proteome</keyword>
<name>A0A8J7P0V7_ATRSP</name>
<dbReference type="PANTHER" id="PTHR16230:SF5">
    <property type="entry name" value="BREAST CARCINOMA-AMPLIFIED SEQUENCE 4"/>
    <property type="match status" value="1"/>
</dbReference>
<dbReference type="Proteomes" id="UP000736164">
    <property type="component" value="Unassembled WGS sequence"/>
</dbReference>
<dbReference type="GO" id="GO:0031083">
    <property type="term" value="C:BLOC-1 complex"/>
    <property type="evidence" value="ECO:0007669"/>
    <property type="project" value="TreeGrafter"/>
</dbReference>
<dbReference type="EMBL" id="JAAWVO010056647">
    <property type="protein sequence ID" value="MBN3321789.1"/>
    <property type="molecule type" value="Genomic_DNA"/>
</dbReference>
<reference evidence="2" key="1">
    <citation type="journal article" date="2021" name="Cell">
        <title>Tracing the genetic footprints of vertebrate landing in non-teleost ray-finned fishes.</title>
        <authorList>
            <person name="Bi X."/>
            <person name="Wang K."/>
            <person name="Yang L."/>
            <person name="Pan H."/>
            <person name="Jiang H."/>
            <person name="Wei Q."/>
            <person name="Fang M."/>
            <person name="Yu H."/>
            <person name="Zhu C."/>
            <person name="Cai Y."/>
            <person name="He Y."/>
            <person name="Gan X."/>
            <person name="Zeng H."/>
            <person name="Yu D."/>
            <person name="Zhu Y."/>
            <person name="Jiang H."/>
            <person name="Qiu Q."/>
            <person name="Yang H."/>
            <person name="Zhang Y.E."/>
            <person name="Wang W."/>
            <person name="Zhu M."/>
            <person name="He S."/>
            <person name="Zhang G."/>
        </authorList>
    </citation>
    <scope>NUCLEOTIDE SEQUENCE</scope>
    <source>
        <strain evidence="2">Allg_001</strain>
    </source>
</reference>
<accession>A0A8J7P0V7</accession>
<dbReference type="InterPro" id="IPR024857">
    <property type="entry name" value="Cappuccino"/>
</dbReference>
<feature type="non-terminal residue" evidence="2">
    <location>
        <position position="1"/>
    </location>
</feature>
<keyword evidence="1" id="KW-0732">Signal</keyword>
<dbReference type="PANTHER" id="PTHR16230">
    <property type="entry name" value="CAPPUCCINO"/>
    <property type="match status" value="1"/>
</dbReference>
<feature type="chain" id="PRO_5035299620" evidence="1">
    <location>
        <begin position="20"/>
        <end position="169"/>
    </location>
</feature>
<protein>
    <submittedName>
        <fullName evidence="2">BCAS4 protein</fullName>
    </submittedName>
</protein>
<evidence type="ECO:0000313" key="2">
    <source>
        <dbReference type="EMBL" id="MBN3321789.1"/>
    </source>
</evidence>
<feature type="signal peptide" evidence="1">
    <location>
        <begin position="1"/>
        <end position="19"/>
    </location>
</feature>
<evidence type="ECO:0000256" key="1">
    <source>
        <dbReference type="SAM" id="SignalP"/>
    </source>
</evidence>
<gene>
    <name evidence="2" type="primary">Bcas4</name>
    <name evidence="2" type="ORF">GTO95_0012406</name>
</gene>
<feature type="non-terminal residue" evidence="2">
    <location>
        <position position="169"/>
    </location>
</feature>
<organism evidence="2 3">
    <name type="scientific">Atractosteus spatula</name>
    <name type="common">Alligator gar</name>
    <name type="synonym">Lepisosteus spatula</name>
    <dbReference type="NCBI Taxonomy" id="7917"/>
    <lineage>
        <taxon>Eukaryota</taxon>
        <taxon>Metazoa</taxon>
        <taxon>Chordata</taxon>
        <taxon>Craniata</taxon>
        <taxon>Vertebrata</taxon>
        <taxon>Euteleostomi</taxon>
        <taxon>Actinopterygii</taxon>
        <taxon>Neopterygii</taxon>
        <taxon>Holostei</taxon>
        <taxon>Semionotiformes</taxon>
        <taxon>Lepisosteidae</taxon>
        <taxon>Atractosteus</taxon>
    </lineage>
</organism>